<dbReference type="OrthoDB" id="407298at2759"/>
<dbReference type="Pfam" id="PF01328">
    <property type="entry name" value="Peroxidase_2"/>
    <property type="match status" value="1"/>
</dbReference>
<organism evidence="10 11">
    <name type="scientific">Plasmopara halstedii</name>
    <name type="common">Downy mildew of sunflower</name>
    <dbReference type="NCBI Taxonomy" id="4781"/>
    <lineage>
        <taxon>Eukaryota</taxon>
        <taxon>Sar</taxon>
        <taxon>Stramenopiles</taxon>
        <taxon>Oomycota</taxon>
        <taxon>Peronosporomycetes</taxon>
        <taxon>Peronosporales</taxon>
        <taxon>Peronosporaceae</taxon>
        <taxon>Plasmopara</taxon>
    </lineage>
</organism>
<dbReference type="PANTHER" id="PTHR33577:SF9">
    <property type="entry name" value="PEROXIDASE STCC"/>
    <property type="match status" value="1"/>
</dbReference>
<dbReference type="OMA" id="CPAMNSL"/>
<reference evidence="11" key="1">
    <citation type="submission" date="2014-09" db="EMBL/GenBank/DDBJ databases">
        <authorList>
            <person name="Sharma Rahul"/>
            <person name="Thines Marco"/>
        </authorList>
    </citation>
    <scope>NUCLEOTIDE SEQUENCE [LARGE SCALE GENOMIC DNA]</scope>
</reference>
<keyword evidence="2" id="KW-0575">Peroxidase</keyword>
<evidence type="ECO:0000313" key="10">
    <source>
        <dbReference type="EMBL" id="CEG44508.1"/>
    </source>
</evidence>
<dbReference type="AlphaFoldDB" id="A0A0P1ATA9"/>
<dbReference type="GeneID" id="36395922"/>
<dbReference type="SUPFAM" id="SSF47571">
    <property type="entry name" value="Cloroperoxidase"/>
    <property type="match status" value="1"/>
</dbReference>
<accession>A0A0P1ATA9</accession>
<feature type="signal peptide" evidence="8">
    <location>
        <begin position="1"/>
        <end position="22"/>
    </location>
</feature>
<keyword evidence="3" id="KW-0349">Heme</keyword>
<dbReference type="EMBL" id="CCYD01001204">
    <property type="protein sequence ID" value="CEG44508.1"/>
    <property type="molecule type" value="Genomic_DNA"/>
</dbReference>
<evidence type="ECO:0000259" key="9">
    <source>
        <dbReference type="PROSITE" id="PS51405"/>
    </source>
</evidence>
<dbReference type="RefSeq" id="XP_024580877.1">
    <property type="nucleotide sequence ID" value="XM_024730618.1"/>
</dbReference>
<comment type="cofactor">
    <cofactor evidence="1">
        <name>heme b</name>
        <dbReference type="ChEBI" id="CHEBI:60344"/>
    </cofactor>
</comment>
<evidence type="ECO:0000256" key="2">
    <source>
        <dbReference type="ARBA" id="ARBA00022559"/>
    </source>
</evidence>
<dbReference type="GO" id="GO:0046872">
    <property type="term" value="F:metal ion binding"/>
    <property type="evidence" value="ECO:0007669"/>
    <property type="project" value="UniProtKB-KW"/>
</dbReference>
<keyword evidence="8" id="KW-0732">Signal</keyword>
<dbReference type="InterPro" id="IPR000028">
    <property type="entry name" value="Chloroperoxidase"/>
</dbReference>
<keyword evidence="11" id="KW-1185">Reference proteome</keyword>
<evidence type="ECO:0000313" key="11">
    <source>
        <dbReference type="Proteomes" id="UP000054928"/>
    </source>
</evidence>
<evidence type="ECO:0000256" key="1">
    <source>
        <dbReference type="ARBA" id="ARBA00001970"/>
    </source>
</evidence>
<name>A0A0P1ATA9_PLAHL</name>
<dbReference type="GO" id="GO:0004601">
    <property type="term" value="F:peroxidase activity"/>
    <property type="evidence" value="ECO:0007669"/>
    <property type="project" value="UniProtKB-KW"/>
</dbReference>
<dbReference type="Gene3D" id="1.10.489.10">
    <property type="entry name" value="Chloroperoxidase-like"/>
    <property type="match status" value="1"/>
</dbReference>
<dbReference type="PANTHER" id="PTHR33577">
    <property type="entry name" value="STERIGMATOCYSTIN BIOSYNTHESIS PEROXIDASE STCC-RELATED"/>
    <property type="match status" value="1"/>
</dbReference>
<comment type="similarity">
    <text evidence="7">Belongs to the chloroperoxidase family.</text>
</comment>
<sequence length="250" mass="27639">MRLVLPLLFFCAKELFIEPSTAGEIDVDDHRYIRPVGADVSGFPPPNAAPNHRSPCPALNSLANHGYLPRNGKSLTPYLIREAVLHVFNIDKLLAERLTQQLPPQLTLADLSVHGFIEHDASLVHDDIYFKRDPAEVNITLANDLLANAKDGKLDKHIMATARRERETQCKMENPEYSLPWKGQVAAYGEAALLLIALGDSKSETISVEHATSFLVDERIPDDLCQSIEPISTATTFYLAAQIKLLASFG</sequence>
<evidence type="ECO:0000256" key="7">
    <source>
        <dbReference type="ARBA" id="ARBA00025795"/>
    </source>
</evidence>
<dbReference type="STRING" id="4781.A0A0P1ATA9"/>
<protein>
    <recommendedName>
        <fullName evidence="9">Heme haloperoxidase family profile domain-containing protein</fullName>
    </recommendedName>
</protein>
<dbReference type="Proteomes" id="UP000054928">
    <property type="component" value="Unassembled WGS sequence"/>
</dbReference>
<evidence type="ECO:0000256" key="5">
    <source>
        <dbReference type="ARBA" id="ARBA00023002"/>
    </source>
</evidence>
<dbReference type="InterPro" id="IPR036851">
    <property type="entry name" value="Chloroperoxidase-like_sf"/>
</dbReference>
<dbReference type="PROSITE" id="PS51405">
    <property type="entry name" value="HEME_HALOPEROXIDASE"/>
    <property type="match status" value="1"/>
</dbReference>
<feature type="domain" description="Heme haloperoxidase family profile" evidence="9">
    <location>
        <begin position="39"/>
        <end position="241"/>
    </location>
</feature>
<evidence type="ECO:0000256" key="6">
    <source>
        <dbReference type="ARBA" id="ARBA00023004"/>
    </source>
</evidence>
<keyword evidence="4" id="KW-0479">Metal-binding</keyword>
<feature type="chain" id="PRO_5006058921" description="Heme haloperoxidase family profile domain-containing protein" evidence="8">
    <location>
        <begin position="23"/>
        <end position="250"/>
    </location>
</feature>
<evidence type="ECO:0000256" key="8">
    <source>
        <dbReference type="SAM" id="SignalP"/>
    </source>
</evidence>
<proteinExistence type="inferred from homology"/>
<keyword evidence="5" id="KW-0560">Oxidoreductase</keyword>
<evidence type="ECO:0000256" key="4">
    <source>
        <dbReference type="ARBA" id="ARBA00022723"/>
    </source>
</evidence>
<keyword evidence="6" id="KW-0408">Iron</keyword>
<evidence type="ECO:0000256" key="3">
    <source>
        <dbReference type="ARBA" id="ARBA00022617"/>
    </source>
</evidence>